<dbReference type="GO" id="GO:0016740">
    <property type="term" value="F:transferase activity"/>
    <property type="evidence" value="ECO:0007669"/>
    <property type="project" value="UniProtKB-KW"/>
</dbReference>
<dbReference type="EMBL" id="SRPG01000367">
    <property type="protein sequence ID" value="TGN42960.1"/>
    <property type="molecule type" value="Genomic_DNA"/>
</dbReference>
<name>A0A4Z1BY43_9RHOB</name>
<reference evidence="2 3" key="1">
    <citation type="submission" date="2019-03" db="EMBL/GenBank/DDBJ databases">
        <authorList>
            <person name="Li J."/>
        </authorList>
    </citation>
    <scope>NUCLEOTIDE SEQUENCE [LARGE SCALE GENOMIC DNA]</scope>
    <source>
        <strain evidence="2 3">3058</strain>
    </source>
</reference>
<dbReference type="Pfam" id="PF00535">
    <property type="entry name" value="Glycos_transf_2"/>
    <property type="match status" value="1"/>
</dbReference>
<evidence type="ECO:0000313" key="2">
    <source>
        <dbReference type="EMBL" id="TGN42960.1"/>
    </source>
</evidence>
<dbReference type="InterPro" id="IPR001173">
    <property type="entry name" value="Glyco_trans_2-like"/>
</dbReference>
<dbReference type="PANTHER" id="PTHR43685:SF11">
    <property type="entry name" value="GLYCOSYLTRANSFERASE TAGX-RELATED"/>
    <property type="match status" value="1"/>
</dbReference>
<comment type="caution">
    <text evidence="2">The sequence shown here is derived from an EMBL/GenBank/DDBJ whole genome shotgun (WGS) entry which is preliminary data.</text>
</comment>
<evidence type="ECO:0000313" key="3">
    <source>
        <dbReference type="Proteomes" id="UP000297972"/>
    </source>
</evidence>
<dbReference type="SUPFAM" id="SSF53448">
    <property type="entry name" value="Nucleotide-diphospho-sugar transferases"/>
    <property type="match status" value="1"/>
</dbReference>
<dbReference type="AlphaFoldDB" id="A0A4Z1BY43"/>
<keyword evidence="2" id="KW-0808">Transferase</keyword>
<dbReference type="CDD" id="cd00761">
    <property type="entry name" value="Glyco_tranf_GTA_type"/>
    <property type="match status" value="1"/>
</dbReference>
<evidence type="ECO:0000259" key="1">
    <source>
        <dbReference type="Pfam" id="PF00535"/>
    </source>
</evidence>
<dbReference type="InterPro" id="IPR029044">
    <property type="entry name" value="Nucleotide-diphossugar_trans"/>
</dbReference>
<dbReference type="Gene3D" id="3.90.550.10">
    <property type="entry name" value="Spore Coat Polysaccharide Biosynthesis Protein SpsA, Chain A"/>
    <property type="match status" value="1"/>
</dbReference>
<organism evidence="2 3">
    <name type="scientific">Paracoccus liaowanqingii</name>
    <dbReference type="NCBI Taxonomy" id="2560053"/>
    <lineage>
        <taxon>Bacteria</taxon>
        <taxon>Pseudomonadati</taxon>
        <taxon>Pseudomonadota</taxon>
        <taxon>Alphaproteobacteria</taxon>
        <taxon>Rhodobacterales</taxon>
        <taxon>Paracoccaceae</taxon>
        <taxon>Paracoccus</taxon>
    </lineage>
</organism>
<dbReference type="Proteomes" id="UP000297972">
    <property type="component" value="Unassembled WGS sequence"/>
</dbReference>
<accession>A0A4Z1BY43</accession>
<dbReference type="InterPro" id="IPR050834">
    <property type="entry name" value="Glycosyltransf_2"/>
</dbReference>
<keyword evidence="3" id="KW-1185">Reference proteome</keyword>
<feature type="domain" description="Glycosyltransferase 2-like" evidence="1">
    <location>
        <begin position="27"/>
        <end position="142"/>
    </location>
</feature>
<gene>
    <name evidence="2" type="ORF">E4L95_20890</name>
</gene>
<proteinExistence type="predicted"/>
<sequence length="367" mass="40769">MFIQSTDDVPTGPACSLDVADEPTIDVVILNYNYGRFVADAISSALAQTRPFGRVIVVNDGSTDDSLARIAQFSTQIRLVDKPNGGQLSACFAGLAECTAEYIWFLDADDYLLEAAVETLTPYLFSRPLKAQFQLVGVDEQKNPRDSCFPIYKDSYGSADMIEENQITGFYNSAPTSGNVYARSFLNGCNPELLNLRDFIDGVPNLIVPYLGEVLSLNTPLAFYRVHGGSHSQWNKPSPAVFEREIDMLANRWREAEVLSNGRARAPDIEGVLYTLERRLMIAALTAPVDVREASRRFISKLGQTRSSAPMWIGLRIWANLLRLPARGLRERLVIARRSTEGRPRFVNKAIICIKQLYGRGLPPPSA</sequence>
<dbReference type="PANTHER" id="PTHR43685">
    <property type="entry name" value="GLYCOSYLTRANSFERASE"/>
    <property type="match status" value="1"/>
</dbReference>
<dbReference type="OrthoDB" id="9807795at2"/>
<protein>
    <submittedName>
        <fullName evidence="2">Glycosyltransferase family 2 protein</fullName>
    </submittedName>
</protein>